<organism evidence="1 2">
    <name type="scientific">Avena sativa</name>
    <name type="common">Oat</name>
    <dbReference type="NCBI Taxonomy" id="4498"/>
    <lineage>
        <taxon>Eukaryota</taxon>
        <taxon>Viridiplantae</taxon>
        <taxon>Streptophyta</taxon>
        <taxon>Embryophyta</taxon>
        <taxon>Tracheophyta</taxon>
        <taxon>Spermatophyta</taxon>
        <taxon>Magnoliopsida</taxon>
        <taxon>Liliopsida</taxon>
        <taxon>Poales</taxon>
        <taxon>Poaceae</taxon>
        <taxon>BOP clade</taxon>
        <taxon>Pooideae</taxon>
        <taxon>Poodae</taxon>
        <taxon>Poeae</taxon>
        <taxon>Poeae Chloroplast Group 1 (Aveneae type)</taxon>
        <taxon>Aveninae</taxon>
        <taxon>Avena</taxon>
    </lineage>
</organism>
<reference evidence="1" key="2">
    <citation type="submission" date="2025-09" db="UniProtKB">
        <authorList>
            <consortium name="EnsemblPlants"/>
        </authorList>
    </citation>
    <scope>IDENTIFICATION</scope>
</reference>
<evidence type="ECO:0000313" key="1">
    <source>
        <dbReference type="EnsemblPlants" id="AVESA.00010b.r2.5DG0938150.1.CDS"/>
    </source>
</evidence>
<dbReference type="EnsemblPlants" id="AVESA.00010b.r2.5DG0938150.1">
    <property type="protein sequence ID" value="AVESA.00010b.r2.5DG0938150.1.CDS"/>
    <property type="gene ID" value="AVESA.00010b.r2.5DG0938150"/>
</dbReference>
<name>A0ACD5YAG9_AVESA</name>
<keyword evidence="2" id="KW-1185">Reference proteome</keyword>
<protein>
    <submittedName>
        <fullName evidence="1">Uncharacterized protein</fullName>
    </submittedName>
</protein>
<evidence type="ECO:0000313" key="2">
    <source>
        <dbReference type="Proteomes" id="UP001732700"/>
    </source>
</evidence>
<accession>A0ACD5YAG9</accession>
<sequence>MRVAVVGGGVSGLAAAYELLAASGDGVRVTVYEAEDCLGGNARTVAVSDGAGGEVQLDLGFMTFNQETYPDMMEWLEGLGVEMERSDMSFSVSTQSDRGGRGCEWGNGNGISSLLAQKANILKPSFWRMVCEIRKFKNDALTYLEYHEHNPDLDRNETLGQFIQSHGYSLSFQEAYLVLLLIYLLMPFFSVSSNPFILSKSHSSISAFNS</sequence>
<proteinExistence type="predicted"/>
<dbReference type="Proteomes" id="UP001732700">
    <property type="component" value="Chromosome 5D"/>
</dbReference>
<reference evidence="1" key="1">
    <citation type="submission" date="2021-05" db="EMBL/GenBank/DDBJ databases">
        <authorList>
            <person name="Scholz U."/>
            <person name="Mascher M."/>
            <person name="Fiebig A."/>
        </authorList>
    </citation>
    <scope>NUCLEOTIDE SEQUENCE [LARGE SCALE GENOMIC DNA]</scope>
</reference>